<organism evidence="3 4">
    <name type="scientific">Koleobacter methoxysyntrophicus</name>
    <dbReference type="NCBI Taxonomy" id="2751313"/>
    <lineage>
        <taxon>Bacteria</taxon>
        <taxon>Bacillati</taxon>
        <taxon>Bacillota</taxon>
        <taxon>Clostridia</taxon>
        <taxon>Koleobacterales</taxon>
        <taxon>Koleobacteraceae</taxon>
        <taxon>Koleobacter</taxon>
    </lineage>
</organism>
<reference evidence="3" key="1">
    <citation type="submission" date="2020-07" db="EMBL/GenBank/DDBJ databases">
        <title>Koleobacter methoxysyntrophicus gen. nov., sp. nov., a novel anaerobic bacterium isolated from deep subsurface oil field and proposal of Koleobacterales ord. nov. in the phylum Firmicutes.</title>
        <authorList>
            <person name="Sakamoto S."/>
            <person name="Tamaki H."/>
        </authorList>
    </citation>
    <scope>NUCLEOTIDE SEQUENCE</scope>
    <source>
        <strain evidence="3">NRmbB1</strain>
    </source>
</reference>
<dbReference type="NCBIfam" id="TIGR00278">
    <property type="entry name" value="membrane protein insertion efficiency factor YidD"/>
    <property type="match status" value="1"/>
</dbReference>
<dbReference type="Pfam" id="PF01809">
    <property type="entry name" value="YidD"/>
    <property type="match status" value="1"/>
</dbReference>
<evidence type="ECO:0000313" key="3">
    <source>
        <dbReference type="EMBL" id="QSQ08634.1"/>
    </source>
</evidence>
<keyword evidence="1 2" id="KW-0472">Membrane</keyword>
<keyword evidence="2" id="KW-1003">Cell membrane</keyword>
<dbReference type="RefSeq" id="WP_206708840.1">
    <property type="nucleotide sequence ID" value="NZ_CP059066.1"/>
</dbReference>
<dbReference type="HAMAP" id="MF_00386">
    <property type="entry name" value="UPF0161_YidD"/>
    <property type="match status" value="1"/>
</dbReference>
<gene>
    <name evidence="3" type="primary">yidD</name>
    <name evidence="3" type="ORF">H0A61_00972</name>
</gene>
<dbReference type="PANTHER" id="PTHR33383:SF1">
    <property type="entry name" value="MEMBRANE PROTEIN INSERTION EFFICIENCY FACTOR-RELATED"/>
    <property type="match status" value="1"/>
</dbReference>
<comment type="subcellular location">
    <subcellularLocation>
        <location evidence="2">Cell membrane</location>
        <topology evidence="2">Peripheral membrane protein</topology>
        <orientation evidence="2">Cytoplasmic side</orientation>
    </subcellularLocation>
</comment>
<dbReference type="GO" id="GO:0005886">
    <property type="term" value="C:plasma membrane"/>
    <property type="evidence" value="ECO:0007669"/>
    <property type="project" value="UniProtKB-SubCell"/>
</dbReference>
<protein>
    <recommendedName>
        <fullName evidence="2">Putative membrane protein insertion efficiency factor</fullName>
    </recommendedName>
</protein>
<dbReference type="SMART" id="SM01234">
    <property type="entry name" value="Haemolytic"/>
    <property type="match status" value="1"/>
</dbReference>
<dbReference type="InterPro" id="IPR002696">
    <property type="entry name" value="Membr_insert_effic_factor_YidD"/>
</dbReference>
<evidence type="ECO:0000256" key="2">
    <source>
        <dbReference type="HAMAP-Rule" id="MF_00386"/>
    </source>
</evidence>
<accession>A0A8A0RLK1</accession>
<name>A0A8A0RLK1_9FIRM</name>
<dbReference type="KEGG" id="kme:H0A61_00972"/>
<dbReference type="AlphaFoldDB" id="A0A8A0RLK1"/>
<evidence type="ECO:0000256" key="1">
    <source>
        <dbReference type="ARBA" id="ARBA00023136"/>
    </source>
</evidence>
<dbReference type="Proteomes" id="UP000662904">
    <property type="component" value="Chromosome"/>
</dbReference>
<proteinExistence type="inferred from homology"/>
<comment type="function">
    <text evidence="2">Could be involved in insertion of integral membrane proteins into the membrane.</text>
</comment>
<dbReference type="EMBL" id="CP059066">
    <property type="protein sequence ID" value="QSQ08634.1"/>
    <property type="molecule type" value="Genomic_DNA"/>
</dbReference>
<dbReference type="PANTHER" id="PTHR33383">
    <property type="entry name" value="MEMBRANE PROTEIN INSERTION EFFICIENCY FACTOR-RELATED"/>
    <property type="match status" value="1"/>
</dbReference>
<keyword evidence="4" id="KW-1185">Reference proteome</keyword>
<evidence type="ECO:0000313" key="4">
    <source>
        <dbReference type="Proteomes" id="UP000662904"/>
    </source>
</evidence>
<sequence>MKRIIIKSIIIYQKFISPLKGRSCRFFPTCSEYAVEAVEKYGAVKGGVMAVRRILRCHPFNPGGYDPVK</sequence>
<comment type="similarity">
    <text evidence="2">Belongs to the UPF0161 family.</text>
</comment>